<name>A0A7X0B1Y8_9PROT</name>
<protein>
    <submittedName>
        <fullName evidence="1">Uncharacterized protein</fullName>
    </submittedName>
</protein>
<organism evidence="1 2">
    <name type="scientific">Nitrospirillum iridis</name>
    <dbReference type="NCBI Taxonomy" id="765888"/>
    <lineage>
        <taxon>Bacteria</taxon>
        <taxon>Pseudomonadati</taxon>
        <taxon>Pseudomonadota</taxon>
        <taxon>Alphaproteobacteria</taxon>
        <taxon>Rhodospirillales</taxon>
        <taxon>Azospirillaceae</taxon>
        <taxon>Nitrospirillum</taxon>
    </lineage>
</organism>
<dbReference type="RefSeq" id="WP_184806374.1">
    <property type="nucleotide sequence ID" value="NZ_JACIIZ010000016.1"/>
</dbReference>
<gene>
    <name evidence="1" type="ORF">FHS74_004811</name>
</gene>
<evidence type="ECO:0000313" key="2">
    <source>
        <dbReference type="Proteomes" id="UP000539175"/>
    </source>
</evidence>
<accession>A0A7X0B1Y8</accession>
<dbReference type="EMBL" id="JACIIZ010000016">
    <property type="protein sequence ID" value="MBB6254225.1"/>
    <property type="molecule type" value="Genomic_DNA"/>
</dbReference>
<proteinExistence type="predicted"/>
<reference evidence="1 2" key="1">
    <citation type="submission" date="2020-08" db="EMBL/GenBank/DDBJ databases">
        <title>Genomic Encyclopedia of Type Strains, Phase IV (KMG-IV): sequencing the most valuable type-strain genomes for metagenomic binning, comparative biology and taxonomic classification.</title>
        <authorList>
            <person name="Goeker M."/>
        </authorList>
    </citation>
    <scope>NUCLEOTIDE SEQUENCE [LARGE SCALE GENOMIC DNA]</scope>
    <source>
        <strain evidence="1 2">DSM 22198</strain>
    </source>
</reference>
<evidence type="ECO:0000313" key="1">
    <source>
        <dbReference type="EMBL" id="MBB6254225.1"/>
    </source>
</evidence>
<sequence length="419" mass="42872">MSADGAFMPKGNYVSNATAAAGGALIVPLYLMNCGGTRKVGIEVALSVPGGAGSVTRLYEFDTGGKGFWASAAGLDLTGAQTAGPIVTQYTSGITYLGTATRLQVTLAGVQIDTAPTSMSADLYVGVVSQLYELQSSVADGGRVAEKGGGNDEQEQPASFPIYDYFYGDFGVALAATSIVPASQQPVALNHPLPDGAPSLDGYNEWAILGALSQFQPAIANPYFIIDLANTDASAVWDGNPPKPAGDAATSVTAVGRLIIGGSAALVEGFQHIFPLLPNAGGSFYSPDGTTASQTDFVVATEQQIAGTLIVDNSSKPPPLATTFTMDTGCPQVTLHAGSQLVASEFTPGTVTLTATDKAGRTLTLYSNGGGKWDSTVSPSAPDGYVNSALDPFLAYPTAFWLCANALELPLGVPGTVMM</sequence>
<comment type="caution">
    <text evidence="1">The sequence shown here is derived from an EMBL/GenBank/DDBJ whole genome shotgun (WGS) entry which is preliminary data.</text>
</comment>
<keyword evidence="2" id="KW-1185">Reference proteome</keyword>
<dbReference type="Proteomes" id="UP000539175">
    <property type="component" value="Unassembled WGS sequence"/>
</dbReference>
<dbReference type="AlphaFoldDB" id="A0A7X0B1Y8"/>